<dbReference type="CDD" id="cd14705">
    <property type="entry name" value="bZIP_Zip1"/>
    <property type="match status" value="1"/>
</dbReference>
<keyword evidence="4" id="KW-0804">Transcription</keyword>
<dbReference type="EMBL" id="QZBJ01000019">
    <property type="protein sequence ID" value="THY75853.1"/>
    <property type="molecule type" value="Genomic_DNA"/>
</dbReference>
<comment type="caution">
    <text evidence="8">The sequence shown here is derived from an EMBL/GenBank/DDBJ whole genome shotgun (WGS) entry which is preliminary data.</text>
</comment>
<gene>
    <name evidence="8" type="ORF">D6C94_03729</name>
</gene>
<evidence type="ECO:0000256" key="2">
    <source>
        <dbReference type="ARBA" id="ARBA00023015"/>
    </source>
</evidence>
<dbReference type="PANTHER" id="PTHR13044">
    <property type="entry name" value="ACTIVATING TRANSCRIPTION FACTOR ATF 4/5"/>
    <property type="match status" value="1"/>
</dbReference>
<dbReference type="FunFam" id="1.20.5.170:FF:000075">
    <property type="entry name" value="BZIP transcription factor (MetR)"/>
    <property type="match status" value="1"/>
</dbReference>
<dbReference type="PANTHER" id="PTHR13044:SF14">
    <property type="entry name" value="CRYPTOCEPHAL, ISOFORM A"/>
    <property type="match status" value="1"/>
</dbReference>
<dbReference type="GO" id="GO:0005634">
    <property type="term" value="C:nucleus"/>
    <property type="evidence" value="ECO:0007669"/>
    <property type="project" value="UniProtKB-SubCell"/>
</dbReference>
<dbReference type="SMART" id="SM00338">
    <property type="entry name" value="BRLZ"/>
    <property type="match status" value="1"/>
</dbReference>
<feature type="compositionally biased region" description="Basic and acidic residues" evidence="6">
    <location>
        <begin position="167"/>
        <end position="177"/>
    </location>
</feature>
<evidence type="ECO:0000313" key="8">
    <source>
        <dbReference type="EMBL" id="THY75853.1"/>
    </source>
</evidence>
<feature type="region of interest" description="Disordered" evidence="6">
    <location>
        <begin position="79"/>
        <end position="202"/>
    </location>
</feature>
<protein>
    <recommendedName>
        <fullName evidence="7">BZIP domain-containing protein</fullName>
    </recommendedName>
</protein>
<name>A0A4S9PXN0_AURPU</name>
<dbReference type="InterPro" id="IPR004827">
    <property type="entry name" value="bZIP"/>
</dbReference>
<feature type="compositionally biased region" description="Polar residues" evidence="6">
    <location>
        <begin position="84"/>
        <end position="101"/>
    </location>
</feature>
<dbReference type="SUPFAM" id="SSF57959">
    <property type="entry name" value="Leucine zipper domain"/>
    <property type="match status" value="1"/>
</dbReference>
<keyword evidence="5" id="KW-0539">Nucleus</keyword>
<keyword evidence="3" id="KW-0238">DNA-binding</keyword>
<dbReference type="Pfam" id="PF07716">
    <property type="entry name" value="bZIP_2"/>
    <property type="match status" value="1"/>
</dbReference>
<dbReference type="GO" id="GO:0001228">
    <property type="term" value="F:DNA-binding transcription activator activity, RNA polymerase II-specific"/>
    <property type="evidence" value="ECO:0007669"/>
    <property type="project" value="TreeGrafter"/>
</dbReference>
<evidence type="ECO:0000256" key="1">
    <source>
        <dbReference type="ARBA" id="ARBA00004123"/>
    </source>
</evidence>
<dbReference type="OrthoDB" id="1939598at2759"/>
<dbReference type="Proteomes" id="UP000305064">
    <property type="component" value="Unassembled WGS sequence"/>
</dbReference>
<evidence type="ECO:0000256" key="6">
    <source>
        <dbReference type="SAM" id="MobiDB-lite"/>
    </source>
</evidence>
<evidence type="ECO:0000259" key="7">
    <source>
        <dbReference type="PROSITE" id="PS50217"/>
    </source>
</evidence>
<dbReference type="GO" id="GO:0000977">
    <property type="term" value="F:RNA polymerase II transcription regulatory region sequence-specific DNA binding"/>
    <property type="evidence" value="ECO:0007669"/>
    <property type="project" value="TreeGrafter"/>
</dbReference>
<dbReference type="PROSITE" id="PS00036">
    <property type="entry name" value="BZIP_BASIC"/>
    <property type="match status" value="1"/>
</dbReference>
<keyword evidence="2" id="KW-0805">Transcription regulation</keyword>
<evidence type="ECO:0000256" key="4">
    <source>
        <dbReference type="ARBA" id="ARBA00023163"/>
    </source>
</evidence>
<reference evidence="8 9" key="1">
    <citation type="submission" date="2018-10" db="EMBL/GenBank/DDBJ databases">
        <title>Fifty Aureobasidium pullulans genomes reveal a recombining polyextremotolerant generalist.</title>
        <authorList>
            <person name="Gostincar C."/>
            <person name="Turk M."/>
            <person name="Zajc J."/>
            <person name="Gunde-Cimerman N."/>
        </authorList>
    </citation>
    <scope>NUCLEOTIDE SEQUENCE [LARGE SCALE GENOMIC DNA]</scope>
    <source>
        <strain evidence="8 9">EXF-4256</strain>
    </source>
</reference>
<evidence type="ECO:0000256" key="3">
    <source>
        <dbReference type="ARBA" id="ARBA00023125"/>
    </source>
</evidence>
<evidence type="ECO:0000313" key="9">
    <source>
        <dbReference type="Proteomes" id="UP000305064"/>
    </source>
</evidence>
<evidence type="ECO:0000256" key="5">
    <source>
        <dbReference type="ARBA" id="ARBA00023242"/>
    </source>
</evidence>
<accession>A0A4S9PXN0</accession>
<dbReference type="AlphaFoldDB" id="A0A4S9PXN0"/>
<dbReference type="Gene3D" id="1.20.5.170">
    <property type="match status" value="1"/>
</dbReference>
<comment type="subcellular location">
    <subcellularLocation>
        <location evidence="1">Nucleus</location>
    </subcellularLocation>
</comment>
<feature type="region of interest" description="Disordered" evidence="6">
    <location>
        <begin position="238"/>
        <end position="273"/>
    </location>
</feature>
<sequence>MSTYSARRAPNVSQYIANLNTVPSAADLAAQQELGTFDDDLAMFTSTQFFDFDGDMPAFSEMPQQQSPANMQPDMHKPLDFGTHANNFQFPDFSFQQSRPQTLPPSPPNGLAIAPSPSTRLEFPAQHAPRMPQPQPQAAFSHVSPQVGEKRKSTVAAMSSPADLEDESRNAAEEDKRRRNTAASARFRVKKKQREQALEKTAKDMSDKVQLLEARVNQLEMENKWLKGLITEKNLKGPLAASETSETKTAETIIDSSKKGVGTENEAGQTVEA</sequence>
<organism evidence="8 9">
    <name type="scientific">Aureobasidium pullulans</name>
    <name type="common">Black yeast</name>
    <name type="synonym">Pullularia pullulans</name>
    <dbReference type="NCBI Taxonomy" id="5580"/>
    <lineage>
        <taxon>Eukaryota</taxon>
        <taxon>Fungi</taxon>
        <taxon>Dikarya</taxon>
        <taxon>Ascomycota</taxon>
        <taxon>Pezizomycotina</taxon>
        <taxon>Dothideomycetes</taxon>
        <taxon>Dothideomycetidae</taxon>
        <taxon>Dothideales</taxon>
        <taxon>Saccotheciaceae</taxon>
        <taxon>Aureobasidium</taxon>
    </lineage>
</organism>
<feature type="domain" description="BZIP" evidence="7">
    <location>
        <begin position="170"/>
        <end position="233"/>
    </location>
</feature>
<proteinExistence type="predicted"/>
<dbReference type="PROSITE" id="PS50217">
    <property type="entry name" value="BZIP"/>
    <property type="match status" value="1"/>
</dbReference>
<dbReference type="InterPro" id="IPR046347">
    <property type="entry name" value="bZIP_sf"/>
</dbReference>